<feature type="compositionally biased region" description="Low complexity" evidence="1">
    <location>
        <begin position="132"/>
        <end position="143"/>
    </location>
</feature>
<dbReference type="AlphaFoldDB" id="A0A6A6Z512"/>
<feature type="region of interest" description="Disordered" evidence="1">
    <location>
        <begin position="1"/>
        <end position="120"/>
    </location>
</feature>
<sequence>MSGPPGYPPQWGQQQGYYNTGQPQGQNAHPYAQGFQFPAQAPQGNPYEAQTPSIFQHAGPAPNPMAHPNVQGFQFPAQTAQSYQYSSPAAQTPQYSAQQPSPQSHARNRHTAMGGGQPVFVAPQQGYQAMVQGQGQGAATGAATRLDPRFPGYPPVPQISPQWRQ</sequence>
<protein>
    <submittedName>
        <fullName evidence="2 4">Uncharacterized protein</fullName>
    </submittedName>
</protein>
<reference evidence="2 4" key="1">
    <citation type="journal article" date="2020" name="Stud. Mycol.">
        <title>101 Dothideomycetes genomes: a test case for predicting lifestyles and emergence of pathogens.</title>
        <authorList>
            <person name="Haridas S."/>
            <person name="Albert R."/>
            <person name="Binder M."/>
            <person name="Bloem J."/>
            <person name="Labutti K."/>
            <person name="Salamov A."/>
            <person name="Andreopoulos B."/>
            <person name="Baker S."/>
            <person name="Barry K."/>
            <person name="Bills G."/>
            <person name="Bluhm B."/>
            <person name="Cannon C."/>
            <person name="Castanera R."/>
            <person name="Culley D."/>
            <person name="Daum C."/>
            <person name="Ezra D."/>
            <person name="Gonzalez J."/>
            <person name="Henrissat B."/>
            <person name="Kuo A."/>
            <person name="Liang C."/>
            <person name="Lipzen A."/>
            <person name="Lutzoni F."/>
            <person name="Magnuson J."/>
            <person name="Mondo S."/>
            <person name="Nolan M."/>
            <person name="Ohm R."/>
            <person name="Pangilinan J."/>
            <person name="Park H.-J."/>
            <person name="Ramirez L."/>
            <person name="Alfaro M."/>
            <person name="Sun H."/>
            <person name="Tritt A."/>
            <person name="Yoshinaga Y."/>
            <person name="Zwiers L.-H."/>
            <person name="Turgeon B."/>
            <person name="Goodwin S."/>
            <person name="Spatafora J."/>
            <person name="Crous P."/>
            <person name="Grigoriev I."/>
        </authorList>
    </citation>
    <scope>NUCLEOTIDE SEQUENCE</scope>
    <source>
        <strain evidence="2 4">CBS 304.34</strain>
    </source>
</reference>
<name>A0A6A6Z512_9PEZI</name>
<reference evidence="4" key="3">
    <citation type="submission" date="2025-04" db="UniProtKB">
        <authorList>
            <consortium name="RefSeq"/>
        </authorList>
    </citation>
    <scope>IDENTIFICATION</scope>
    <source>
        <strain evidence="4">CBS 304.34</strain>
    </source>
</reference>
<gene>
    <name evidence="2 4" type="ORF">BDZ99DRAFT_471478</name>
</gene>
<dbReference type="EMBL" id="MU003693">
    <property type="protein sequence ID" value="KAF2816221.1"/>
    <property type="molecule type" value="Genomic_DNA"/>
</dbReference>
<dbReference type="Proteomes" id="UP000504636">
    <property type="component" value="Unplaced"/>
</dbReference>
<dbReference type="OrthoDB" id="10509078at2759"/>
<feature type="compositionally biased region" description="Low complexity" evidence="1">
    <location>
        <begin position="32"/>
        <end position="44"/>
    </location>
</feature>
<dbReference type="RefSeq" id="XP_033583185.1">
    <property type="nucleotide sequence ID" value="XM_033721726.1"/>
</dbReference>
<reference evidence="4" key="2">
    <citation type="submission" date="2020-04" db="EMBL/GenBank/DDBJ databases">
        <authorList>
            <consortium name="NCBI Genome Project"/>
        </authorList>
    </citation>
    <scope>NUCLEOTIDE SEQUENCE</scope>
    <source>
        <strain evidence="4">CBS 304.34</strain>
    </source>
</reference>
<feature type="compositionally biased region" description="Polar residues" evidence="1">
    <location>
        <begin position="76"/>
        <end position="85"/>
    </location>
</feature>
<feature type="compositionally biased region" description="Low complexity" evidence="1">
    <location>
        <begin position="9"/>
        <end position="18"/>
    </location>
</feature>
<keyword evidence="3" id="KW-1185">Reference proteome</keyword>
<feature type="compositionally biased region" description="Low complexity" evidence="1">
    <location>
        <begin position="86"/>
        <end position="105"/>
    </location>
</feature>
<organism evidence="2">
    <name type="scientific">Mytilinidion resinicola</name>
    <dbReference type="NCBI Taxonomy" id="574789"/>
    <lineage>
        <taxon>Eukaryota</taxon>
        <taxon>Fungi</taxon>
        <taxon>Dikarya</taxon>
        <taxon>Ascomycota</taxon>
        <taxon>Pezizomycotina</taxon>
        <taxon>Dothideomycetes</taxon>
        <taxon>Pleosporomycetidae</taxon>
        <taxon>Mytilinidiales</taxon>
        <taxon>Mytilinidiaceae</taxon>
        <taxon>Mytilinidion</taxon>
    </lineage>
</organism>
<accession>A0A6A6Z512</accession>
<proteinExistence type="predicted"/>
<feature type="region of interest" description="Disordered" evidence="1">
    <location>
        <begin position="132"/>
        <end position="165"/>
    </location>
</feature>
<dbReference type="GeneID" id="54462619"/>
<evidence type="ECO:0000313" key="4">
    <source>
        <dbReference type="RefSeq" id="XP_033583185.1"/>
    </source>
</evidence>
<evidence type="ECO:0000256" key="1">
    <source>
        <dbReference type="SAM" id="MobiDB-lite"/>
    </source>
</evidence>
<evidence type="ECO:0000313" key="3">
    <source>
        <dbReference type="Proteomes" id="UP000504636"/>
    </source>
</evidence>
<evidence type="ECO:0000313" key="2">
    <source>
        <dbReference type="EMBL" id="KAF2816221.1"/>
    </source>
</evidence>